<evidence type="ECO:0000313" key="2">
    <source>
        <dbReference type="EMBL" id="AYV84872.1"/>
    </source>
</evidence>
<feature type="transmembrane region" description="Helical" evidence="1">
    <location>
        <begin position="20"/>
        <end position="40"/>
    </location>
</feature>
<keyword evidence="1" id="KW-0812">Transmembrane</keyword>
<keyword evidence="1" id="KW-0472">Membrane</keyword>
<protein>
    <submittedName>
        <fullName evidence="2">Uncharacterized protein</fullName>
    </submittedName>
</protein>
<evidence type="ECO:0000256" key="1">
    <source>
        <dbReference type="SAM" id="Phobius"/>
    </source>
</evidence>
<gene>
    <name evidence="2" type="ORF">Hyperionvirus47_4</name>
</gene>
<reference evidence="2" key="1">
    <citation type="submission" date="2018-10" db="EMBL/GenBank/DDBJ databases">
        <title>Hidden diversity of soil giant viruses.</title>
        <authorList>
            <person name="Schulz F."/>
            <person name="Alteio L."/>
            <person name="Goudeau D."/>
            <person name="Ryan E.M."/>
            <person name="Malmstrom R.R."/>
            <person name="Blanchard J."/>
            <person name="Woyke T."/>
        </authorList>
    </citation>
    <scope>NUCLEOTIDE SEQUENCE</scope>
    <source>
        <strain evidence="2">HYV1</strain>
    </source>
</reference>
<proteinExistence type="predicted"/>
<accession>A0A3G5ACJ2</accession>
<feature type="transmembrane region" description="Helical" evidence="1">
    <location>
        <begin position="52"/>
        <end position="69"/>
    </location>
</feature>
<name>A0A3G5ACJ2_9VIRU</name>
<sequence>MDYGMFNPERMNYRSNDVLTFVAIVVLLIIVVFILEYAWNAVMPSLFGVRRVNFWEALLLLIVARILIAPCF</sequence>
<keyword evidence="1" id="KW-1133">Transmembrane helix</keyword>
<dbReference type="EMBL" id="MK072429">
    <property type="protein sequence ID" value="AYV84872.1"/>
    <property type="molecule type" value="Genomic_DNA"/>
</dbReference>
<organism evidence="2">
    <name type="scientific">Hyperionvirus sp</name>
    <dbReference type="NCBI Taxonomy" id="2487770"/>
    <lineage>
        <taxon>Viruses</taxon>
        <taxon>Varidnaviria</taxon>
        <taxon>Bamfordvirae</taxon>
        <taxon>Nucleocytoviricota</taxon>
        <taxon>Megaviricetes</taxon>
        <taxon>Imitervirales</taxon>
        <taxon>Mimiviridae</taxon>
        <taxon>Klosneuvirinae</taxon>
    </lineage>
</organism>